<proteinExistence type="predicted"/>
<evidence type="ECO:0000313" key="1">
    <source>
        <dbReference type="EMBL" id="PHE99965.1"/>
    </source>
</evidence>
<dbReference type="EMBL" id="NUTL01000037">
    <property type="protein sequence ID" value="PHE99965.1"/>
    <property type="molecule type" value="Genomic_DNA"/>
</dbReference>
<dbReference type="RefSeq" id="WP_098617408.1">
    <property type="nucleotide sequence ID" value="NZ_NUTL01000037.1"/>
</dbReference>
<dbReference type="Proteomes" id="UP000221918">
    <property type="component" value="Unassembled WGS sequence"/>
</dbReference>
<organism evidence="1 2">
    <name type="scientific">Bacillus pseudomycoides</name>
    <dbReference type="NCBI Taxonomy" id="64104"/>
    <lineage>
        <taxon>Bacteria</taxon>
        <taxon>Bacillati</taxon>
        <taxon>Bacillota</taxon>
        <taxon>Bacilli</taxon>
        <taxon>Bacillales</taxon>
        <taxon>Bacillaceae</taxon>
        <taxon>Bacillus</taxon>
        <taxon>Bacillus cereus group</taxon>
    </lineage>
</organism>
<sequence>MKYGIYLSGECVKVKDDIFSAFEDAVFYTRESGIPHEVKIINEKKN</sequence>
<evidence type="ECO:0000313" key="2">
    <source>
        <dbReference type="Proteomes" id="UP000221918"/>
    </source>
</evidence>
<reference evidence="1 2" key="1">
    <citation type="submission" date="2017-09" db="EMBL/GenBank/DDBJ databases">
        <title>Large-scale bioinformatics analysis of Bacillus genomes uncovers conserved roles of natural products in bacterial physiology.</title>
        <authorList>
            <consortium name="Agbiome Team Llc"/>
            <person name="Bleich R.M."/>
            <person name="Grubbs K.J."/>
            <person name="Santa Maria K.C."/>
            <person name="Allen S.E."/>
            <person name="Farag S."/>
            <person name="Shank E.A."/>
            <person name="Bowers A."/>
        </authorList>
    </citation>
    <scope>NUCLEOTIDE SEQUENCE [LARGE SCALE GENOMIC DNA]</scope>
    <source>
        <strain evidence="1 2">AFS037265</strain>
    </source>
</reference>
<accession>A0ABD6TBV2</accession>
<protein>
    <submittedName>
        <fullName evidence="1">Uncharacterized protein</fullName>
    </submittedName>
</protein>
<name>A0ABD6TBV2_9BACI</name>
<comment type="caution">
    <text evidence="1">The sequence shown here is derived from an EMBL/GenBank/DDBJ whole genome shotgun (WGS) entry which is preliminary data.</text>
</comment>
<dbReference type="AlphaFoldDB" id="A0ABD6TBV2"/>
<gene>
    <name evidence="1" type="ORF">COF81_09620</name>
</gene>